<name>A0AAU9UI26_EUPED</name>
<dbReference type="Gene3D" id="3.30.420.10">
    <property type="entry name" value="Ribonuclease H-like superfamily/Ribonuclease H"/>
    <property type="match status" value="1"/>
</dbReference>
<evidence type="ECO:0000256" key="6">
    <source>
        <dbReference type="ARBA" id="ARBA00022918"/>
    </source>
</evidence>
<keyword evidence="1" id="KW-0808">Transferase</keyword>
<reference evidence="8" key="1">
    <citation type="submission" date="2022-03" db="EMBL/GenBank/DDBJ databases">
        <authorList>
            <person name="Tunstrom K."/>
        </authorList>
    </citation>
    <scope>NUCLEOTIDE SEQUENCE</scope>
</reference>
<dbReference type="PROSITE" id="PS00141">
    <property type="entry name" value="ASP_PROTEASE"/>
    <property type="match status" value="1"/>
</dbReference>
<keyword evidence="2" id="KW-0548">Nucleotidyltransferase</keyword>
<protein>
    <recommendedName>
        <fullName evidence="7">Integrase catalytic domain-containing protein</fullName>
    </recommendedName>
</protein>
<dbReference type="InterPro" id="IPR021109">
    <property type="entry name" value="Peptidase_aspartic_dom_sf"/>
</dbReference>
<keyword evidence="6" id="KW-0695">RNA-directed DNA polymerase</keyword>
<dbReference type="Gene3D" id="2.40.70.10">
    <property type="entry name" value="Acid Proteases"/>
    <property type="match status" value="1"/>
</dbReference>
<dbReference type="InterPro" id="IPR001584">
    <property type="entry name" value="Integrase_cat-core"/>
</dbReference>
<keyword evidence="3" id="KW-0540">Nuclease</keyword>
<dbReference type="InterPro" id="IPR005312">
    <property type="entry name" value="DUF1759"/>
</dbReference>
<dbReference type="InterPro" id="IPR008042">
    <property type="entry name" value="Retrotrans_Pao"/>
</dbReference>
<dbReference type="PANTHER" id="PTHR47331">
    <property type="entry name" value="PHD-TYPE DOMAIN-CONTAINING PROTEIN"/>
    <property type="match status" value="1"/>
</dbReference>
<dbReference type="Pfam" id="PF18701">
    <property type="entry name" value="DUF5641"/>
    <property type="match status" value="1"/>
</dbReference>
<dbReference type="SUPFAM" id="SSF56672">
    <property type="entry name" value="DNA/RNA polymerases"/>
    <property type="match status" value="1"/>
</dbReference>
<dbReference type="CDD" id="cd00303">
    <property type="entry name" value="retropepsin_like"/>
    <property type="match status" value="1"/>
</dbReference>
<dbReference type="GO" id="GO:0004190">
    <property type="term" value="F:aspartic-type endopeptidase activity"/>
    <property type="evidence" value="ECO:0007669"/>
    <property type="project" value="InterPro"/>
</dbReference>
<dbReference type="InterPro" id="IPR040676">
    <property type="entry name" value="DUF5641"/>
</dbReference>
<evidence type="ECO:0000313" key="9">
    <source>
        <dbReference type="Proteomes" id="UP001153954"/>
    </source>
</evidence>
<dbReference type="PANTHER" id="PTHR47331:SF4">
    <property type="entry name" value="PEPTIDASE S1 DOMAIN-CONTAINING PROTEIN"/>
    <property type="match status" value="1"/>
</dbReference>
<evidence type="ECO:0000256" key="2">
    <source>
        <dbReference type="ARBA" id="ARBA00022695"/>
    </source>
</evidence>
<feature type="domain" description="Integrase catalytic" evidence="7">
    <location>
        <begin position="1155"/>
        <end position="1350"/>
    </location>
</feature>
<dbReference type="EMBL" id="CAKOGL010000020">
    <property type="protein sequence ID" value="CAH2098772.1"/>
    <property type="molecule type" value="Genomic_DNA"/>
</dbReference>
<dbReference type="PROSITE" id="PS50994">
    <property type="entry name" value="INTEGRASE"/>
    <property type="match status" value="1"/>
</dbReference>
<dbReference type="SUPFAM" id="SSF53098">
    <property type="entry name" value="Ribonuclease H-like"/>
    <property type="match status" value="1"/>
</dbReference>
<accession>A0AAU9UI26</accession>
<evidence type="ECO:0000313" key="8">
    <source>
        <dbReference type="EMBL" id="CAH2098772.1"/>
    </source>
</evidence>
<proteinExistence type="predicted"/>
<dbReference type="GO" id="GO:0003964">
    <property type="term" value="F:RNA-directed DNA polymerase activity"/>
    <property type="evidence" value="ECO:0007669"/>
    <property type="project" value="UniProtKB-KW"/>
</dbReference>
<organism evidence="8 9">
    <name type="scientific">Euphydryas editha</name>
    <name type="common">Edith's checkerspot</name>
    <dbReference type="NCBI Taxonomy" id="104508"/>
    <lineage>
        <taxon>Eukaryota</taxon>
        <taxon>Metazoa</taxon>
        <taxon>Ecdysozoa</taxon>
        <taxon>Arthropoda</taxon>
        <taxon>Hexapoda</taxon>
        <taxon>Insecta</taxon>
        <taxon>Pterygota</taxon>
        <taxon>Neoptera</taxon>
        <taxon>Endopterygota</taxon>
        <taxon>Lepidoptera</taxon>
        <taxon>Glossata</taxon>
        <taxon>Ditrysia</taxon>
        <taxon>Papilionoidea</taxon>
        <taxon>Nymphalidae</taxon>
        <taxon>Nymphalinae</taxon>
        <taxon>Euphydryas</taxon>
    </lineage>
</organism>
<dbReference type="Proteomes" id="UP001153954">
    <property type="component" value="Unassembled WGS sequence"/>
</dbReference>
<evidence type="ECO:0000256" key="3">
    <source>
        <dbReference type="ARBA" id="ARBA00022722"/>
    </source>
</evidence>
<dbReference type="GO" id="GO:0015074">
    <property type="term" value="P:DNA integration"/>
    <property type="evidence" value="ECO:0007669"/>
    <property type="project" value="InterPro"/>
</dbReference>
<gene>
    <name evidence="8" type="ORF">EEDITHA_LOCUS13854</name>
</gene>
<evidence type="ECO:0000256" key="1">
    <source>
        <dbReference type="ARBA" id="ARBA00022679"/>
    </source>
</evidence>
<dbReference type="GO" id="GO:0006508">
    <property type="term" value="P:proteolysis"/>
    <property type="evidence" value="ECO:0007669"/>
    <property type="project" value="InterPro"/>
</dbReference>
<dbReference type="GO" id="GO:0042575">
    <property type="term" value="C:DNA polymerase complex"/>
    <property type="evidence" value="ECO:0007669"/>
    <property type="project" value="UniProtKB-ARBA"/>
</dbReference>
<keyword evidence="9" id="KW-1185">Reference proteome</keyword>
<dbReference type="InterPro" id="IPR043502">
    <property type="entry name" value="DNA/RNA_pol_sf"/>
</dbReference>
<dbReference type="InterPro" id="IPR036397">
    <property type="entry name" value="RNaseH_sf"/>
</dbReference>
<evidence type="ECO:0000256" key="5">
    <source>
        <dbReference type="ARBA" id="ARBA00022801"/>
    </source>
</evidence>
<dbReference type="GO" id="GO:0004519">
    <property type="term" value="F:endonuclease activity"/>
    <property type="evidence" value="ECO:0007669"/>
    <property type="project" value="UniProtKB-KW"/>
</dbReference>
<evidence type="ECO:0000256" key="4">
    <source>
        <dbReference type="ARBA" id="ARBA00022759"/>
    </source>
</evidence>
<dbReference type="Pfam" id="PF03564">
    <property type="entry name" value="DUF1759"/>
    <property type="match status" value="1"/>
</dbReference>
<dbReference type="Pfam" id="PF05380">
    <property type="entry name" value="Peptidase_A17"/>
    <property type="match status" value="1"/>
</dbReference>
<sequence length="1454" mass="165168">MASEEDLKALKASRGYTKTGIKRLQNFLSNENEVAITPVFNLLARKAKLEATFLEYERYNKQIFCLDPSDQENVEEIENRYFHLITLINEEVKKRESKSDSVPSQSTTRTNLPTINISTFTGKYADYVNFINLFKSLIHSDRSLDKIQKLHYLRSFVKDEPYELIKNLPLECDSYDEALRLLEDRYFNKFRIITEHVNELLDLGAMAKSTSCSIREFVSKVKQSLSSLKNLGVSIEGWDPILVCLLTRKLDAYTRRTYQLERDHRKEPGIVELMEFLESRALALENSQPQPFKESKPSWKAAMHLATSKSETSCLYCKLKDHKIFMCQRFKLLPVMDRISFVKENNLCKVCLNSHKNKCKYFFKCGDCKQRHNTLLHTNSQTEKGGPVTLLSGNNTNNVLLPTAKVKLLGKNGKEVHCRAILDSGSQISLVTSKVVDVLGLTPIQTNTHIVGIANMKNHAKYSIPLEVHSLNSPFSTSINFHVVDKITCNLPQAKLDLTSFKIPPNVELADNDFYMPGAINMLIGADKFFQLLLPADAQPQTGQTVQANQEHVANQATSPIFINTLFGTVVAGTLLQNVSEVVTLFCTKCESDISQSLSSFLDIEKVPQYLSEKSSEFDIAESIFQSTVKLENNKFTVDLPLKLPPTEINENLGDSFDLAFYRFLNLEKRLHKNINLLTEYQNFIDEYVEMGHGHYVDISSYSKNEPPYYMPHHAVVNENSTTTRTRVVFDGSMKTKKGISLNDIIMNGPVVQRDLFDIILLYRFGEYAFTTDIKRMFRNILLNPEHTSLQNILWRNSPDKPIECIRLDTVTYGLKSSSYLATRCLYELANRYEGQWPLASFILKNCTYVDDVCYADANLNILLEARDQLGELLRVASLETHKWSSNSSDVLKAIPSSKQLLGNLDLQKDYSVKTLGLTIDAKQDRFTLQCLKPCHDKPITKREILSYISKIYDPLGFVSPIVVKAKEFMKRVWCQKLNWNDTPSERLTSEWSQFTNSLAAMQPIHINRNIPIPYSATVQLIGFADASSTTAYGCCVYLRVVQPTGEAILYLLCSKSRINPSAKPLTIPRLELNACLLLSNLIAKVYETLSIKVKINSTYLFSDSKIALAWINTEPTRLQAYVANRVKVVQQLTTRFKANAAKQLMGSLPRQRVTASRPFQAVGIDFAGPVQVKNSRIRRAVISKGYICVYVCFSTKAIHLELTSDLTTEIFLACFKRFISRRGMPSDVYCDNAATFRCAQSQSEELFKLNNSQDHRKQVCNFASQNCIKFHFTPSYSPVFAGLVEAGVKSIKYHLKRVIQKGLFTYEQLNTILNQIEAVVNSRPLLPVTSSSVTDFAYLTPGHFLIGAPLTSFPQKDLSETPDNRLKFWNLIEKVRQGFWKTWSKNYLNTLQSRPKWRDVLPNITVGTMVIIREPNNPPLNWSLGRIVFEVAAPNGKTYMRSLSGICPLPLQE</sequence>
<dbReference type="InterPro" id="IPR012337">
    <property type="entry name" value="RNaseH-like_sf"/>
</dbReference>
<keyword evidence="4" id="KW-0255">Endonuclease</keyword>
<dbReference type="GO" id="GO:0003676">
    <property type="term" value="F:nucleic acid binding"/>
    <property type="evidence" value="ECO:0007669"/>
    <property type="project" value="InterPro"/>
</dbReference>
<evidence type="ECO:0000259" key="7">
    <source>
        <dbReference type="PROSITE" id="PS50994"/>
    </source>
</evidence>
<dbReference type="InterPro" id="IPR001969">
    <property type="entry name" value="Aspartic_peptidase_AS"/>
</dbReference>
<comment type="caution">
    <text evidence="8">The sequence shown here is derived from an EMBL/GenBank/DDBJ whole genome shotgun (WGS) entry which is preliminary data.</text>
</comment>
<keyword evidence="5" id="KW-0378">Hydrolase</keyword>